<dbReference type="EMBL" id="CVRI01000057">
    <property type="protein sequence ID" value="CRL02352.1"/>
    <property type="molecule type" value="Genomic_DNA"/>
</dbReference>
<sequence length="76" mass="9085">MLTSQIKQSVTVFSISCRIRMRSMRKNEMHHVPQNQHVSNAKSVLKMYFMLHNSEWNAYLTPFSLDFFFVLLEDIM</sequence>
<dbReference type="AlphaFoldDB" id="A0A1J1IQB8"/>
<proteinExistence type="predicted"/>
<gene>
    <name evidence="1" type="ORF">CLUMA_CG015659</name>
</gene>
<dbReference type="Proteomes" id="UP000183832">
    <property type="component" value="Unassembled WGS sequence"/>
</dbReference>
<protein>
    <submittedName>
        <fullName evidence="1">CLUMA_CG015659, isoform A</fullName>
    </submittedName>
</protein>
<organism evidence="1 2">
    <name type="scientific">Clunio marinus</name>
    <dbReference type="NCBI Taxonomy" id="568069"/>
    <lineage>
        <taxon>Eukaryota</taxon>
        <taxon>Metazoa</taxon>
        <taxon>Ecdysozoa</taxon>
        <taxon>Arthropoda</taxon>
        <taxon>Hexapoda</taxon>
        <taxon>Insecta</taxon>
        <taxon>Pterygota</taxon>
        <taxon>Neoptera</taxon>
        <taxon>Endopterygota</taxon>
        <taxon>Diptera</taxon>
        <taxon>Nematocera</taxon>
        <taxon>Chironomoidea</taxon>
        <taxon>Chironomidae</taxon>
        <taxon>Clunio</taxon>
    </lineage>
</organism>
<name>A0A1J1IQB8_9DIPT</name>
<keyword evidence="2" id="KW-1185">Reference proteome</keyword>
<evidence type="ECO:0000313" key="2">
    <source>
        <dbReference type="Proteomes" id="UP000183832"/>
    </source>
</evidence>
<reference evidence="1 2" key="1">
    <citation type="submission" date="2015-04" db="EMBL/GenBank/DDBJ databases">
        <authorList>
            <person name="Syromyatnikov M.Y."/>
            <person name="Popov V.N."/>
        </authorList>
    </citation>
    <scope>NUCLEOTIDE SEQUENCE [LARGE SCALE GENOMIC DNA]</scope>
</reference>
<accession>A0A1J1IQB8</accession>
<evidence type="ECO:0000313" key="1">
    <source>
        <dbReference type="EMBL" id="CRL02352.1"/>
    </source>
</evidence>